<name>A0ABV7YW96_9BACT</name>
<protein>
    <recommendedName>
        <fullName evidence="3">Lipoprotein</fullName>
    </recommendedName>
</protein>
<sequence>MKKILLTVALASSLLAGCNKKVEHKANEKTEQSADLANPEMVIEEHTMEIPNKSDIAFEEALNKFDTKDYKASSEKIKEAIGFLKTEADSLKGTKHEHFEKSIEALSKLDKMLLEKPSSESEKSLVTAFENAETNLAHDYFYIADYYIMDQPATSKAFLKNGIKHLDNQKKRAKKN</sequence>
<keyword evidence="2" id="KW-1185">Reference proteome</keyword>
<dbReference type="PROSITE" id="PS51257">
    <property type="entry name" value="PROKAR_LIPOPROTEIN"/>
    <property type="match status" value="1"/>
</dbReference>
<dbReference type="EMBL" id="JBHRYQ010000001">
    <property type="protein sequence ID" value="MFC3811186.1"/>
    <property type="molecule type" value="Genomic_DNA"/>
</dbReference>
<dbReference type="RefSeq" id="WP_379837972.1">
    <property type="nucleotide sequence ID" value="NZ_JBHRYQ010000001.1"/>
</dbReference>
<accession>A0ABV7YW96</accession>
<dbReference type="Proteomes" id="UP001595616">
    <property type="component" value="Unassembled WGS sequence"/>
</dbReference>
<proteinExistence type="predicted"/>
<evidence type="ECO:0000313" key="2">
    <source>
        <dbReference type="Proteomes" id="UP001595616"/>
    </source>
</evidence>
<evidence type="ECO:0000313" key="1">
    <source>
        <dbReference type="EMBL" id="MFC3811186.1"/>
    </source>
</evidence>
<comment type="caution">
    <text evidence="1">The sequence shown here is derived from an EMBL/GenBank/DDBJ whole genome shotgun (WGS) entry which is preliminary data.</text>
</comment>
<gene>
    <name evidence="1" type="ORF">ACFOOI_11010</name>
</gene>
<organism evidence="1 2">
    <name type="scientific">Lacihabitans lacunae</name>
    <dbReference type="NCBI Taxonomy" id="1028214"/>
    <lineage>
        <taxon>Bacteria</taxon>
        <taxon>Pseudomonadati</taxon>
        <taxon>Bacteroidota</taxon>
        <taxon>Cytophagia</taxon>
        <taxon>Cytophagales</taxon>
        <taxon>Leadbetterellaceae</taxon>
        <taxon>Lacihabitans</taxon>
    </lineage>
</organism>
<reference evidence="2" key="1">
    <citation type="journal article" date="2019" name="Int. J. Syst. Evol. Microbiol.">
        <title>The Global Catalogue of Microorganisms (GCM) 10K type strain sequencing project: providing services to taxonomists for standard genome sequencing and annotation.</title>
        <authorList>
            <consortium name="The Broad Institute Genomics Platform"/>
            <consortium name="The Broad Institute Genome Sequencing Center for Infectious Disease"/>
            <person name="Wu L."/>
            <person name="Ma J."/>
        </authorList>
    </citation>
    <scope>NUCLEOTIDE SEQUENCE [LARGE SCALE GENOMIC DNA]</scope>
    <source>
        <strain evidence="2">CECT 7956</strain>
    </source>
</reference>
<evidence type="ECO:0008006" key="3">
    <source>
        <dbReference type="Google" id="ProtNLM"/>
    </source>
</evidence>